<dbReference type="RefSeq" id="WP_170171706.1">
    <property type="nucleotide sequence ID" value="NZ_JABEOV010000027.1"/>
</dbReference>
<proteinExistence type="predicted"/>
<gene>
    <name evidence="2" type="ORF">HKX05_17885</name>
    <name evidence="3" type="ORF">HLV41_05190</name>
</gene>
<dbReference type="Proteomes" id="UP000531581">
    <property type="component" value="Unassembled WGS sequence"/>
</dbReference>
<name>A0A7Y7QTM0_9SPHN</name>
<feature type="region of interest" description="Disordered" evidence="1">
    <location>
        <begin position="1"/>
        <end position="21"/>
    </location>
</feature>
<protein>
    <submittedName>
        <fullName evidence="3">Uncharacterized protein</fullName>
    </submittedName>
</protein>
<evidence type="ECO:0000313" key="5">
    <source>
        <dbReference type="Proteomes" id="UP000557656"/>
    </source>
</evidence>
<feature type="compositionally biased region" description="Basic and acidic residues" evidence="1">
    <location>
        <begin position="7"/>
        <end position="17"/>
    </location>
</feature>
<organism evidence="3 4">
    <name type="scientific">Sphingomonas sanguinis</name>
    <dbReference type="NCBI Taxonomy" id="33051"/>
    <lineage>
        <taxon>Bacteria</taxon>
        <taxon>Pseudomonadati</taxon>
        <taxon>Pseudomonadota</taxon>
        <taxon>Alphaproteobacteria</taxon>
        <taxon>Sphingomonadales</taxon>
        <taxon>Sphingomonadaceae</taxon>
        <taxon>Sphingomonas</taxon>
    </lineage>
</organism>
<evidence type="ECO:0000313" key="4">
    <source>
        <dbReference type="Proteomes" id="UP000531581"/>
    </source>
</evidence>
<dbReference type="AlphaFoldDB" id="A0A7Y7QTM0"/>
<evidence type="ECO:0000313" key="2">
    <source>
        <dbReference type="EMBL" id="NNG55218.1"/>
    </source>
</evidence>
<sequence>MAHYYPLRRDDDEHSIDTPRLPIGGGFSVIDDDFDADDYGSDFQSSRFAGAPYGRCEGAE</sequence>
<keyword evidence="5" id="KW-1185">Reference proteome</keyword>
<dbReference type="Proteomes" id="UP000557656">
    <property type="component" value="Unassembled WGS sequence"/>
</dbReference>
<dbReference type="EMBL" id="JABEOV010000027">
    <property type="protein sequence ID" value="NNG55218.1"/>
    <property type="molecule type" value="Genomic_DNA"/>
</dbReference>
<accession>A0A7Y7QTM0</accession>
<dbReference type="EMBL" id="JABYQV010000003">
    <property type="protein sequence ID" value="NVP30430.1"/>
    <property type="molecule type" value="Genomic_DNA"/>
</dbReference>
<evidence type="ECO:0000256" key="1">
    <source>
        <dbReference type="SAM" id="MobiDB-lite"/>
    </source>
</evidence>
<reference evidence="4 5" key="1">
    <citation type="submission" date="2020-05" db="EMBL/GenBank/DDBJ databases">
        <title>Draft Genome Sequences of Sphingomonas sp. Isolated from the International Space Station.</title>
        <authorList>
            <person name="Bijlani S."/>
            <person name="Singh N.K."/>
            <person name="Mason C.E."/>
            <person name="Wang C.C."/>
            <person name="Venkateswaran K."/>
        </authorList>
    </citation>
    <scope>NUCLEOTIDE SEQUENCE [LARGE SCALE GENOMIC DNA]</scope>
    <source>
        <strain evidence="2 5">IIF7SW-B5</strain>
        <strain evidence="3">ISS-IIF7SWP</strain>
    </source>
</reference>
<evidence type="ECO:0000313" key="3">
    <source>
        <dbReference type="EMBL" id="NVP30430.1"/>
    </source>
</evidence>
<comment type="caution">
    <text evidence="3">The sequence shown here is derived from an EMBL/GenBank/DDBJ whole genome shotgun (WGS) entry which is preliminary data.</text>
</comment>